<reference evidence="1 2" key="1">
    <citation type="submission" date="2020-08" db="EMBL/GenBank/DDBJ databases">
        <title>Genomic Encyclopedia of Type Strains, Phase IV (KMG-V): Genome sequencing to study the core and pangenomes of soil and plant-associated prokaryotes.</title>
        <authorList>
            <person name="Whitman W."/>
        </authorList>
    </citation>
    <scope>NUCLEOTIDE SEQUENCE [LARGE SCALE GENOMIC DNA]</scope>
    <source>
        <strain evidence="1 2">JPY158</strain>
    </source>
</reference>
<sequence>MLPISMHCRPVERQKKINLRDARATVGFVPLTGLAGHLICPMTPSKAERTGTGVLIYGCILLTSRVVPAVIVRLGQKIDSGSL</sequence>
<protein>
    <submittedName>
        <fullName evidence="1">Uncharacterized protein</fullName>
    </submittedName>
</protein>
<dbReference type="Proteomes" id="UP000592780">
    <property type="component" value="Unassembled WGS sequence"/>
</dbReference>
<evidence type="ECO:0000313" key="1">
    <source>
        <dbReference type="EMBL" id="MBB5426854.1"/>
    </source>
</evidence>
<dbReference type="AlphaFoldDB" id="A0A7W8QBD3"/>
<keyword evidence="2" id="KW-1185">Reference proteome</keyword>
<dbReference type="EMBL" id="JACHDD010000008">
    <property type="protein sequence ID" value="MBB5426854.1"/>
    <property type="molecule type" value="Genomic_DNA"/>
</dbReference>
<evidence type="ECO:0000313" key="2">
    <source>
        <dbReference type="Proteomes" id="UP000592780"/>
    </source>
</evidence>
<gene>
    <name evidence="1" type="ORF">HDG40_005033</name>
</gene>
<comment type="caution">
    <text evidence="1">The sequence shown here is derived from an EMBL/GenBank/DDBJ whole genome shotgun (WGS) entry which is preliminary data.</text>
</comment>
<organism evidence="1 2">
    <name type="scientific">Paraburkholderia atlantica</name>
    <dbReference type="NCBI Taxonomy" id="2654982"/>
    <lineage>
        <taxon>Bacteria</taxon>
        <taxon>Pseudomonadati</taxon>
        <taxon>Pseudomonadota</taxon>
        <taxon>Betaproteobacteria</taxon>
        <taxon>Burkholderiales</taxon>
        <taxon>Burkholderiaceae</taxon>
        <taxon>Paraburkholderia</taxon>
    </lineage>
</organism>
<accession>A0A7W8QBD3</accession>
<proteinExistence type="predicted"/>
<name>A0A7W8QBD3_PARAM</name>